<dbReference type="GO" id="GO:0005886">
    <property type="term" value="C:plasma membrane"/>
    <property type="evidence" value="ECO:0007669"/>
    <property type="project" value="TreeGrafter"/>
</dbReference>
<dbReference type="Pfam" id="PF13967">
    <property type="entry name" value="RSN1_TM"/>
    <property type="match status" value="1"/>
</dbReference>
<comment type="similarity">
    <text evidence="2">Belongs to the CSC1 (TC 1.A.17) family.</text>
</comment>
<keyword evidence="5 8" id="KW-1133">Transmembrane helix</keyword>
<dbReference type="Proteomes" id="UP001174694">
    <property type="component" value="Unassembled WGS sequence"/>
</dbReference>
<evidence type="ECO:0000259" key="11">
    <source>
        <dbReference type="Pfam" id="PF14703"/>
    </source>
</evidence>
<evidence type="ECO:0000313" key="12">
    <source>
        <dbReference type="EMBL" id="KAJ9133303.1"/>
    </source>
</evidence>
<evidence type="ECO:0000256" key="8">
    <source>
        <dbReference type="SAM" id="Phobius"/>
    </source>
</evidence>
<evidence type="ECO:0000256" key="2">
    <source>
        <dbReference type="ARBA" id="ARBA00007779"/>
    </source>
</evidence>
<dbReference type="GO" id="GO:0005227">
    <property type="term" value="F:calcium-activated cation channel activity"/>
    <property type="evidence" value="ECO:0007669"/>
    <property type="project" value="InterPro"/>
</dbReference>
<feature type="transmembrane region" description="Helical" evidence="8">
    <location>
        <begin position="178"/>
        <end position="196"/>
    </location>
</feature>
<feature type="compositionally biased region" description="Polar residues" evidence="7">
    <location>
        <begin position="843"/>
        <end position="853"/>
    </location>
</feature>
<comment type="caution">
    <text evidence="12">The sequence shown here is derived from an EMBL/GenBank/DDBJ whole genome shotgun (WGS) entry which is preliminary data.</text>
</comment>
<evidence type="ECO:0000256" key="1">
    <source>
        <dbReference type="ARBA" id="ARBA00004141"/>
    </source>
</evidence>
<keyword evidence="4 8" id="KW-0812">Transmembrane</keyword>
<protein>
    <submittedName>
        <fullName evidence="12">Calcium permeable stress-gated cation channel 1</fullName>
    </submittedName>
</protein>
<evidence type="ECO:0000259" key="10">
    <source>
        <dbReference type="Pfam" id="PF13967"/>
    </source>
</evidence>
<feature type="domain" description="CSC1/OSCA1-like 7TM region" evidence="9">
    <location>
        <begin position="432"/>
        <end position="707"/>
    </location>
</feature>
<dbReference type="AlphaFoldDB" id="A0AA38VBQ4"/>
<comment type="subcellular location">
    <subcellularLocation>
        <location evidence="1">Membrane</location>
        <topology evidence="1">Multi-pass membrane protein</topology>
    </subcellularLocation>
</comment>
<dbReference type="Pfam" id="PF02714">
    <property type="entry name" value="RSN1_7TM"/>
    <property type="match status" value="1"/>
</dbReference>
<feature type="transmembrane region" description="Helical" evidence="8">
    <location>
        <begin position="27"/>
        <end position="47"/>
    </location>
</feature>
<evidence type="ECO:0000259" key="9">
    <source>
        <dbReference type="Pfam" id="PF02714"/>
    </source>
</evidence>
<evidence type="ECO:0000256" key="4">
    <source>
        <dbReference type="ARBA" id="ARBA00022692"/>
    </source>
</evidence>
<evidence type="ECO:0000256" key="3">
    <source>
        <dbReference type="ARBA" id="ARBA00022448"/>
    </source>
</evidence>
<dbReference type="Pfam" id="PF14703">
    <property type="entry name" value="PHM7_cyt"/>
    <property type="match status" value="1"/>
</dbReference>
<accession>A0AA38VBQ4</accession>
<feature type="compositionally biased region" description="Acidic residues" evidence="7">
    <location>
        <begin position="305"/>
        <end position="315"/>
    </location>
</feature>
<proteinExistence type="inferred from homology"/>
<keyword evidence="6 8" id="KW-0472">Membrane</keyword>
<dbReference type="InterPro" id="IPR027815">
    <property type="entry name" value="CSC1/OSCA1-like_cyt"/>
</dbReference>
<feature type="domain" description="CSC1/OSCA1-like cytosolic" evidence="11">
    <location>
        <begin position="220"/>
        <end position="421"/>
    </location>
</feature>
<evidence type="ECO:0000256" key="7">
    <source>
        <dbReference type="SAM" id="MobiDB-lite"/>
    </source>
</evidence>
<feature type="transmembrane region" description="Helical" evidence="8">
    <location>
        <begin position="688"/>
        <end position="711"/>
    </location>
</feature>
<evidence type="ECO:0000256" key="6">
    <source>
        <dbReference type="ARBA" id="ARBA00023136"/>
    </source>
</evidence>
<dbReference type="PANTHER" id="PTHR13018:SF5">
    <property type="entry name" value="RE44586P"/>
    <property type="match status" value="1"/>
</dbReference>
<reference evidence="12" key="1">
    <citation type="submission" date="2022-07" db="EMBL/GenBank/DDBJ databases">
        <title>Fungi with potential for degradation of polypropylene.</title>
        <authorList>
            <person name="Gostincar C."/>
        </authorList>
    </citation>
    <scope>NUCLEOTIDE SEQUENCE</scope>
    <source>
        <strain evidence="12">EXF-13308</strain>
    </source>
</reference>
<dbReference type="InterPro" id="IPR032880">
    <property type="entry name" value="CSC1/OSCA1-like_N"/>
</dbReference>
<gene>
    <name evidence="12" type="ORF">NKR23_g10851</name>
</gene>
<organism evidence="12 13">
    <name type="scientific">Pleurostoma richardsiae</name>
    <dbReference type="NCBI Taxonomy" id="41990"/>
    <lineage>
        <taxon>Eukaryota</taxon>
        <taxon>Fungi</taxon>
        <taxon>Dikarya</taxon>
        <taxon>Ascomycota</taxon>
        <taxon>Pezizomycotina</taxon>
        <taxon>Sordariomycetes</taxon>
        <taxon>Sordariomycetidae</taxon>
        <taxon>Calosphaeriales</taxon>
        <taxon>Pleurostomataceae</taxon>
        <taxon>Pleurostoma</taxon>
    </lineage>
</organism>
<evidence type="ECO:0000256" key="5">
    <source>
        <dbReference type="ARBA" id="ARBA00022989"/>
    </source>
</evidence>
<feature type="transmembrane region" description="Helical" evidence="8">
    <location>
        <begin position="623"/>
        <end position="644"/>
    </location>
</feature>
<dbReference type="InterPro" id="IPR003864">
    <property type="entry name" value="CSC1/OSCA1-like_7TM"/>
</dbReference>
<feature type="transmembrane region" description="Helical" evidence="8">
    <location>
        <begin position="434"/>
        <end position="467"/>
    </location>
</feature>
<dbReference type="InterPro" id="IPR045122">
    <property type="entry name" value="Csc1-like"/>
</dbReference>
<dbReference type="EMBL" id="JANBVO010000051">
    <property type="protein sequence ID" value="KAJ9133303.1"/>
    <property type="molecule type" value="Genomic_DNA"/>
</dbReference>
<feature type="domain" description="CSC1/OSCA1-like N-terminal transmembrane" evidence="10">
    <location>
        <begin position="27"/>
        <end position="197"/>
    </location>
</feature>
<feature type="transmembrane region" description="Helical" evidence="8">
    <location>
        <begin position="717"/>
        <end position="734"/>
    </location>
</feature>
<keyword evidence="3" id="KW-0813">Transport</keyword>
<feature type="transmembrane region" description="Helical" evidence="8">
    <location>
        <begin position="650"/>
        <end position="667"/>
    </location>
</feature>
<feature type="region of interest" description="Disordered" evidence="7">
    <location>
        <begin position="291"/>
        <end position="323"/>
    </location>
</feature>
<evidence type="ECO:0000313" key="13">
    <source>
        <dbReference type="Proteomes" id="UP001174694"/>
    </source>
</evidence>
<feature type="region of interest" description="Disordered" evidence="7">
    <location>
        <begin position="812"/>
        <end position="865"/>
    </location>
</feature>
<name>A0AA38VBQ4_9PEZI</name>
<feature type="transmembrane region" description="Helical" evidence="8">
    <location>
        <begin position="576"/>
        <end position="602"/>
    </location>
</feature>
<keyword evidence="13" id="KW-1185">Reference proteome</keyword>
<feature type="transmembrane region" description="Helical" evidence="8">
    <location>
        <begin position="528"/>
        <end position="552"/>
    </location>
</feature>
<feature type="transmembrane region" description="Helical" evidence="8">
    <location>
        <begin position="98"/>
        <end position="122"/>
    </location>
</feature>
<dbReference type="PANTHER" id="PTHR13018">
    <property type="entry name" value="PROBABLE MEMBRANE PROTEIN DUF221-RELATED"/>
    <property type="match status" value="1"/>
</dbReference>
<sequence length="865" mass="97436">MESLRASNDSKQCNGEDFVGPDTKDTYVQLVISLGLGVSAFVTFCIIRPRWKTLYNARRRQLDPTIGLPALPDTFFGWIPALYRVTEEQVLASAGLDAFVFLAFFKLAIKILVVLFFFAAVVLEPINRKFAKAGGTHPDSGANALSQYLFPASFVIPFDDDDDGDGGDDNTWNPKMGYLWAYLVFTYFFSFLTLYYTDKETFRVIRVRQDYLGTQSTVTDRTFRLSGMPKELRSEQKIKELIERLEIGQVESVSLCKNWKELDDLIAERDGVLRKIEETWSVYLGQKPLESSRRQQQSADLEAPGVEEGDEEESENGQLIAGPSTQQLVERPRPQTRIWYGPLRLRSKKIDAIDYYEEKLRRLDEKVRAARKKDYAPVDLAFVTMDSIAACQMATQALIDPRPGQLLTKLAPAPSDIVWRNTYASKTSRQFRSWAVTIAVTVLTVVWLVPVATLAGLVSICTIQKVWPALAEELKSHDITKALVQTGLPTAVVSLLNIAVPFLYDYLSNQQGMISQGDVELSVISKNFFFTFFNIFLVFTVFGSAASFWTVVRHSLRDTRYLAYELARRIQGLSVFYLNFIMLQGVGLFPFRLLEFGSVTLYPINRMGAKTPRDFAQIVNPPVFQYGFYLPTAMLVFILCLVYSVLPRGFLVLVLGLVYFVLGYFTYKYQLLYAMDQPQHSTGGAWRIICYRVLLGLFVFQVTMAGILALASAFFEALLVVPLLGATAYYTLYWRAQFEPLTKNIALRSIRRDVDLTDGNVVLDEDFGGPGVEEPHTELIRRGSTIDEDREKGLRFVNPSLVIPLEQPWIYEEPPPLAPEDSGEAGNGEGSSGDQQQSESNDRSTSSSFSLGDTNVWRDSGVNNA</sequence>